<dbReference type="Gene3D" id="3.80.10.10">
    <property type="entry name" value="Ribonuclease Inhibitor"/>
    <property type="match status" value="4"/>
</dbReference>
<keyword evidence="15" id="KW-1185">Reference proteome</keyword>
<evidence type="ECO:0000313" key="14">
    <source>
        <dbReference type="EMBL" id="KAL3835906.1"/>
    </source>
</evidence>
<evidence type="ECO:0000259" key="13">
    <source>
        <dbReference type="PROSITE" id="PS50104"/>
    </source>
</evidence>
<gene>
    <name evidence="14" type="ORF">ACJMK2_021367</name>
</gene>
<dbReference type="AlphaFoldDB" id="A0ABD3TH03"/>
<keyword evidence="5 12" id="KW-0732">Signal</keyword>
<keyword evidence="7 11" id="KW-1133">Transmembrane helix</keyword>
<evidence type="ECO:0000256" key="12">
    <source>
        <dbReference type="SAM" id="SignalP"/>
    </source>
</evidence>
<dbReference type="PRINTS" id="PR01537">
    <property type="entry name" value="INTRLKN1R1F"/>
</dbReference>
<organism evidence="14 15">
    <name type="scientific">Sinanodonta woodiana</name>
    <name type="common">Chinese pond mussel</name>
    <name type="synonym">Anodonta woodiana</name>
    <dbReference type="NCBI Taxonomy" id="1069815"/>
    <lineage>
        <taxon>Eukaryota</taxon>
        <taxon>Metazoa</taxon>
        <taxon>Spiralia</taxon>
        <taxon>Lophotrochozoa</taxon>
        <taxon>Mollusca</taxon>
        <taxon>Bivalvia</taxon>
        <taxon>Autobranchia</taxon>
        <taxon>Heteroconchia</taxon>
        <taxon>Palaeoheterodonta</taxon>
        <taxon>Unionida</taxon>
        <taxon>Unionoidea</taxon>
        <taxon>Unionidae</taxon>
        <taxon>Unioninae</taxon>
        <taxon>Sinanodonta</taxon>
    </lineage>
</organism>
<dbReference type="PANTHER" id="PTHR24365:SF530">
    <property type="entry name" value="MSTPROX-RELATED"/>
    <property type="match status" value="1"/>
</dbReference>
<accession>A0ABD3TH03</accession>
<proteinExistence type="inferred from homology"/>
<keyword evidence="6" id="KW-0677">Repeat</keyword>
<evidence type="ECO:0000256" key="10">
    <source>
        <dbReference type="ARBA" id="ARBA00023180"/>
    </source>
</evidence>
<comment type="subcellular location">
    <subcellularLocation>
        <location evidence="1">Membrane</location>
        <topology evidence="1">Single-pass membrane protein</topology>
    </subcellularLocation>
</comment>
<protein>
    <recommendedName>
        <fullName evidence="13">TIR domain-containing protein</fullName>
    </recommendedName>
</protein>
<dbReference type="GO" id="GO:0016020">
    <property type="term" value="C:membrane"/>
    <property type="evidence" value="ECO:0007669"/>
    <property type="project" value="UniProtKB-SubCell"/>
</dbReference>
<feature type="signal peptide" evidence="12">
    <location>
        <begin position="1"/>
        <end position="19"/>
    </location>
</feature>
<evidence type="ECO:0000256" key="9">
    <source>
        <dbReference type="ARBA" id="ARBA00023170"/>
    </source>
</evidence>
<evidence type="ECO:0000256" key="7">
    <source>
        <dbReference type="ARBA" id="ARBA00022989"/>
    </source>
</evidence>
<dbReference type="PROSITE" id="PS50104">
    <property type="entry name" value="TIR"/>
    <property type="match status" value="1"/>
</dbReference>
<dbReference type="EMBL" id="JBJQND010000018">
    <property type="protein sequence ID" value="KAL3835906.1"/>
    <property type="molecule type" value="Genomic_DNA"/>
</dbReference>
<dbReference type="Pfam" id="PF13855">
    <property type="entry name" value="LRR_8"/>
    <property type="match status" value="4"/>
</dbReference>
<dbReference type="InterPro" id="IPR001611">
    <property type="entry name" value="Leu-rich_rpt"/>
</dbReference>
<sequence length="940" mass="107746">MKNLLCSCLLLIILYDVHASQCEVRDIRYISRNVCKLCRCASDESNTLAVDCKMRHLSCVLFRISSKVTSLDLSKNNITILKNDSFTGLSNLRNLDLSYNRIDFIEIGTFWPLKALENLWLVETNLGLLQAALRQGLFRGLLNLRCVKLQGTINEGLANLSRLPDETFSDLLGLEELTIDGTFGLRFGPGFENLTNFKTLTMSGWIGHCNIGRLDSETFIYVPYLQHIKITKCQLSHIASDAFKSLTNLNTLDLSENVGLGFDNFGRSFEALKHTSITVLDVTSIVSPYGKGTILSLDDVQHLHETKLEEVYLDRNALESIEDGVLSKFPPTLRKLYFRENRLLFTLFMYEIFKLDNLLIFDAGNQQHITSSNTRRRTQKQVRVEYSDKPKPGCKTSMDLKYAQNKRNDTTSRRISPKIYVVWTDLHNNNLQIHVEKNPSYLNVLVKDSNVTTQNLSYFFQKPDTTISNQNKDVIQRRKQSAIKNNATNLKSNLSVTTPSLKMALTTFICSGSESNFVFLNFSGVDNNIRYIDISGNFIPVLNNSSFAGLSKVEFLTLSNNHIVNLEPLTFVPLHSLIYLDLSNNNLGNSYKETAWNSFESLHSLQTIDISGNSISHLPQHTFQSMRYLQALDAKFNDLNDFDVNLENSALLRTLDLSNNRLPYLKTNIMHYLDHLAKDCSISLDLTGNNLLCTCKTLPFLRWLRTTNVTLINKSQYFCSLENGSIRYINESTLVNLLESSCKSYTIFYISGAIGGTFALSFSIFFLVYRNRWKLRYLYYMTKLKLPKTPAANTEDVYANTGFVSYDENDIRFVKNCMIPELEVNRGHKLVIKDRDFLPGEVLASTILKAIRESRKTISLISRESLQNKWWTFELHMAQIESIYMNRNVLILIFIEDIPVQDLPVYVLDLLQFVTCIKFHFVKQTESAFWNELHEYMIER</sequence>
<evidence type="ECO:0000256" key="8">
    <source>
        <dbReference type="ARBA" id="ARBA00023136"/>
    </source>
</evidence>
<dbReference type="Pfam" id="PF01582">
    <property type="entry name" value="TIR"/>
    <property type="match status" value="1"/>
</dbReference>
<reference evidence="14 15" key="1">
    <citation type="submission" date="2024-11" db="EMBL/GenBank/DDBJ databases">
        <title>Chromosome-level genome assembly of the freshwater bivalve Anodonta woodiana.</title>
        <authorList>
            <person name="Chen X."/>
        </authorList>
    </citation>
    <scope>NUCLEOTIDE SEQUENCE [LARGE SCALE GENOMIC DNA]</scope>
    <source>
        <strain evidence="14">MN2024</strain>
        <tissue evidence="14">Gills</tissue>
    </source>
</reference>
<keyword evidence="3" id="KW-0433">Leucine-rich repeat</keyword>
<dbReference type="PROSITE" id="PS51450">
    <property type="entry name" value="LRR"/>
    <property type="match status" value="3"/>
</dbReference>
<dbReference type="SMART" id="SM00369">
    <property type="entry name" value="LRR_TYP"/>
    <property type="match status" value="8"/>
</dbReference>
<evidence type="ECO:0000256" key="11">
    <source>
        <dbReference type="SAM" id="Phobius"/>
    </source>
</evidence>
<keyword evidence="4 11" id="KW-0812">Transmembrane</keyword>
<evidence type="ECO:0000313" key="15">
    <source>
        <dbReference type="Proteomes" id="UP001634394"/>
    </source>
</evidence>
<evidence type="ECO:0000256" key="6">
    <source>
        <dbReference type="ARBA" id="ARBA00022737"/>
    </source>
</evidence>
<comment type="caution">
    <text evidence="14">The sequence shown here is derived from an EMBL/GenBank/DDBJ whole genome shotgun (WGS) entry which is preliminary data.</text>
</comment>
<dbReference type="SMART" id="SM00365">
    <property type="entry name" value="LRR_SD22"/>
    <property type="match status" value="4"/>
</dbReference>
<dbReference type="InterPro" id="IPR000157">
    <property type="entry name" value="TIR_dom"/>
</dbReference>
<keyword evidence="10" id="KW-0325">Glycoprotein</keyword>
<keyword evidence="8 11" id="KW-0472">Membrane</keyword>
<comment type="similarity">
    <text evidence="2">Belongs to the Toll-like receptor family.</text>
</comment>
<evidence type="ECO:0000256" key="5">
    <source>
        <dbReference type="ARBA" id="ARBA00022729"/>
    </source>
</evidence>
<dbReference type="PANTHER" id="PTHR24365">
    <property type="entry name" value="TOLL-LIKE RECEPTOR"/>
    <property type="match status" value="1"/>
</dbReference>
<dbReference type="SUPFAM" id="SSF52200">
    <property type="entry name" value="Toll/Interleukin receptor TIR domain"/>
    <property type="match status" value="1"/>
</dbReference>
<dbReference type="SUPFAM" id="SSF52058">
    <property type="entry name" value="L domain-like"/>
    <property type="match status" value="2"/>
</dbReference>
<keyword evidence="9" id="KW-0675">Receptor</keyword>
<dbReference type="InterPro" id="IPR032675">
    <property type="entry name" value="LRR_dom_sf"/>
</dbReference>
<evidence type="ECO:0000256" key="3">
    <source>
        <dbReference type="ARBA" id="ARBA00022614"/>
    </source>
</evidence>
<evidence type="ECO:0000256" key="2">
    <source>
        <dbReference type="ARBA" id="ARBA00009634"/>
    </source>
</evidence>
<feature type="transmembrane region" description="Helical" evidence="11">
    <location>
        <begin position="747"/>
        <end position="769"/>
    </location>
</feature>
<dbReference type="InterPro" id="IPR003591">
    <property type="entry name" value="Leu-rich_rpt_typical-subtyp"/>
</dbReference>
<dbReference type="Gene3D" id="3.40.50.10140">
    <property type="entry name" value="Toll/interleukin-1 receptor homology (TIR) domain"/>
    <property type="match status" value="1"/>
</dbReference>
<feature type="domain" description="TIR" evidence="13">
    <location>
        <begin position="798"/>
        <end position="937"/>
    </location>
</feature>
<name>A0ABD3TH03_SINWO</name>
<evidence type="ECO:0000256" key="1">
    <source>
        <dbReference type="ARBA" id="ARBA00004167"/>
    </source>
</evidence>
<dbReference type="SMART" id="SM00255">
    <property type="entry name" value="TIR"/>
    <property type="match status" value="1"/>
</dbReference>
<dbReference type="InterPro" id="IPR035897">
    <property type="entry name" value="Toll_tir_struct_dom_sf"/>
</dbReference>
<feature type="chain" id="PRO_5044772345" description="TIR domain-containing protein" evidence="12">
    <location>
        <begin position="20"/>
        <end position="940"/>
    </location>
</feature>
<dbReference type="Proteomes" id="UP001634394">
    <property type="component" value="Unassembled WGS sequence"/>
</dbReference>
<evidence type="ECO:0000256" key="4">
    <source>
        <dbReference type="ARBA" id="ARBA00022692"/>
    </source>
</evidence>